<dbReference type="InterPro" id="IPR025079">
    <property type="entry name" value="DUF3943"/>
</dbReference>
<organism evidence="3">
    <name type="scientific">Prevotella sp. GTC17254</name>
    <dbReference type="NCBI Taxonomy" id="3236794"/>
    <lineage>
        <taxon>Bacteria</taxon>
        <taxon>Pseudomonadati</taxon>
        <taxon>Bacteroidota</taxon>
        <taxon>Bacteroidia</taxon>
        <taxon>Bacteroidales</taxon>
        <taxon>Prevotellaceae</taxon>
        <taxon>Prevotella</taxon>
    </lineage>
</organism>
<accession>A0AB33IXZ8</accession>
<evidence type="ECO:0000313" key="3">
    <source>
        <dbReference type="EMBL" id="BFO74485.1"/>
    </source>
</evidence>
<sequence>MKKFFLILIIFAVVVSVRAQNLSDTIVVQHGRDIAPYGAIVPTDSLAWHNRFRTDDADYLQSRPWKAALQAAGINVLVHGFDRFVLGEDFAKVTFKTIGHNFRHAFVWDNDQFSTNLFAHPYHGNLYYNSARSHGLSFWQSAPYAFGGSLMWEFLGEQEPPAINDLLATTFGGIAIGEVTHRISALILNDRTRGFRRFLREFGATVVNPMQGMVRLLGGDAWRIRHENYLYHDYERFPVDFKTTVGLRYLADDGGLFRGESNPYVTFFLEYGDPFREETMQPYDYFVANVTFGLSGNQPLVNGIHLLGRLWGVQNQDFDGIQSQFGIFQHFNYYDSSPVKNGTSLTPYRISEAASFGPGIIYRFPHVGNLERLEQRVFVNGILLGGTKSDYYNIIDRDYNMGSGYSIKLNTQMVFPRMGLFAFNVDYYHIYTWKGYEQKDLATVNPLYLNAQGDRGNAELLVLNPLFVFRLRNGMGVELSGSYFLRTTRYKYYDNVHAQTFELRMGLVL</sequence>
<evidence type="ECO:0000259" key="2">
    <source>
        <dbReference type="Pfam" id="PF13084"/>
    </source>
</evidence>
<feature type="chain" id="PRO_5044245494" description="DUF3943 domain-containing protein" evidence="1">
    <location>
        <begin position="20"/>
        <end position="509"/>
    </location>
</feature>
<feature type="domain" description="DUF3943" evidence="2">
    <location>
        <begin position="105"/>
        <end position="210"/>
    </location>
</feature>
<feature type="signal peptide" evidence="1">
    <location>
        <begin position="1"/>
        <end position="19"/>
    </location>
</feature>
<dbReference type="AlphaFoldDB" id="A0AB33IXZ8"/>
<keyword evidence="1" id="KW-0732">Signal</keyword>
<evidence type="ECO:0000256" key="1">
    <source>
        <dbReference type="SAM" id="SignalP"/>
    </source>
</evidence>
<name>A0AB33IXZ8_9BACT</name>
<reference evidence="3" key="1">
    <citation type="submission" date="2024-07" db="EMBL/GenBank/DDBJ databases">
        <title>Complete genome sequence of Prevotella sp. YM-2024 GTC17254.</title>
        <authorList>
            <person name="Hayashi M."/>
            <person name="Muto Y."/>
            <person name="Tanaka K."/>
            <person name="Niwa H."/>
        </authorList>
    </citation>
    <scope>NUCLEOTIDE SEQUENCE</scope>
    <source>
        <strain evidence="3">GTC17254</strain>
    </source>
</reference>
<protein>
    <recommendedName>
        <fullName evidence="2">DUF3943 domain-containing protein</fullName>
    </recommendedName>
</protein>
<gene>
    <name evidence="3" type="ORF">GTC17254_20820</name>
</gene>
<dbReference type="EMBL" id="AP035786">
    <property type="protein sequence ID" value="BFO74485.1"/>
    <property type="molecule type" value="Genomic_DNA"/>
</dbReference>
<dbReference type="Pfam" id="PF13084">
    <property type="entry name" value="DUF3943"/>
    <property type="match status" value="1"/>
</dbReference>
<proteinExistence type="predicted"/>